<dbReference type="Pfam" id="PF13160">
    <property type="entry name" value="DUF3995"/>
    <property type="match status" value="1"/>
</dbReference>
<feature type="transmembrane region" description="Helical" evidence="1">
    <location>
        <begin position="301"/>
        <end position="324"/>
    </location>
</feature>
<keyword evidence="3" id="KW-1185">Reference proteome</keyword>
<evidence type="ECO:0000313" key="2">
    <source>
        <dbReference type="EMBL" id="EFH80321.1"/>
    </source>
</evidence>
<dbReference type="STRING" id="485913.Krac_0912"/>
<accession>D6U5R0</accession>
<name>D6U5R0_KTERA</name>
<feature type="transmembrane region" description="Helical" evidence="1">
    <location>
        <begin position="393"/>
        <end position="414"/>
    </location>
</feature>
<dbReference type="Proteomes" id="UP000004508">
    <property type="component" value="Unassembled WGS sequence"/>
</dbReference>
<evidence type="ECO:0000256" key="1">
    <source>
        <dbReference type="SAM" id="Phobius"/>
    </source>
</evidence>
<gene>
    <name evidence="2" type="ORF">Krac_0912</name>
</gene>
<feature type="transmembrane region" description="Helical" evidence="1">
    <location>
        <begin position="426"/>
        <end position="444"/>
    </location>
</feature>
<comment type="caution">
    <text evidence="2">The sequence shown here is derived from an EMBL/GenBank/DDBJ whole genome shotgun (WGS) entry which is preliminary data.</text>
</comment>
<protein>
    <submittedName>
        <fullName evidence="2">Uncharacterized protein</fullName>
    </submittedName>
</protein>
<feature type="transmembrane region" description="Helical" evidence="1">
    <location>
        <begin position="464"/>
        <end position="492"/>
    </location>
</feature>
<feature type="transmembrane region" description="Helical" evidence="1">
    <location>
        <begin position="16"/>
        <end position="41"/>
    </location>
</feature>
<feature type="transmembrane region" description="Helical" evidence="1">
    <location>
        <begin position="180"/>
        <end position="202"/>
    </location>
</feature>
<keyword evidence="1" id="KW-1133">Transmembrane helix</keyword>
<evidence type="ECO:0000313" key="3">
    <source>
        <dbReference type="Proteomes" id="UP000004508"/>
    </source>
</evidence>
<dbReference type="RefSeq" id="WP_007922827.1">
    <property type="nucleotide sequence ID" value="NZ_ADVG01000005.1"/>
</dbReference>
<feature type="transmembrane region" description="Helical" evidence="1">
    <location>
        <begin position="102"/>
        <end position="127"/>
    </location>
</feature>
<feature type="transmembrane region" description="Helical" evidence="1">
    <location>
        <begin position="354"/>
        <end position="373"/>
    </location>
</feature>
<dbReference type="InParanoid" id="D6U5R0"/>
<feature type="transmembrane region" description="Helical" evidence="1">
    <location>
        <begin position="139"/>
        <end position="159"/>
    </location>
</feature>
<reference evidence="2 3" key="1">
    <citation type="journal article" date="2011" name="Stand. Genomic Sci.">
        <title>Non-contiguous finished genome sequence and contextual data of the filamentous soil bacterium Ktedonobacter racemifer type strain (SOSP1-21).</title>
        <authorList>
            <person name="Chang Y.J."/>
            <person name="Land M."/>
            <person name="Hauser L."/>
            <person name="Chertkov O."/>
            <person name="Del Rio T.G."/>
            <person name="Nolan M."/>
            <person name="Copeland A."/>
            <person name="Tice H."/>
            <person name="Cheng J.F."/>
            <person name="Lucas S."/>
            <person name="Han C."/>
            <person name="Goodwin L."/>
            <person name="Pitluck S."/>
            <person name="Ivanova N."/>
            <person name="Ovchinikova G."/>
            <person name="Pati A."/>
            <person name="Chen A."/>
            <person name="Palaniappan K."/>
            <person name="Mavromatis K."/>
            <person name="Liolios K."/>
            <person name="Brettin T."/>
            <person name="Fiebig A."/>
            <person name="Rohde M."/>
            <person name="Abt B."/>
            <person name="Goker M."/>
            <person name="Detter J.C."/>
            <person name="Woyke T."/>
            <person name="Bristow J."/>
            <person name="Eisen J.A."/>
            <person name="Markowitz V."/>
            <person name="Hugenholtz P."/>
            <person name="Kyrpides N.C."/>
            <person name="Klenk H.P."/>
            <person name="Lapidus A."/>
        </authorList>
    </citation>
    <scope>NUCLEOTIDE SEQUENCE [LARGE SCALE GENOMIC DNA]</scope>
    <source>
        <strain evidence="3">DSM 44963</strain>
    </source>
</reference>
<dbReference type="eggNOG" id="ENOG50326GC">
    <property type="taxonomic scope" value="Bacteria"/>
</dbReference>
<organism evidence="2 3">
    <name type="scientific">Ktedonobacter racemifer DSM 44963</name>
    <dbReference type="NCBI Taxonomy" id="485913"/>
    <lineage>
        <taxon>Bacteria</taxon>
        <taxon>Bacillati</taxon>
        <taxon>Chloroflexota</taxon>
        <taxon>Ktedonobacteria</taxon>
        <taxon>Ktedonobacterales</taxon>
        <taxon>Ktedonobacteraceae</taxon>
        <taxon>Ktedonobacter</taxon>
    </lineage>
</organism>
<keyword evidence="1" id="KW-0812">Transmembrane</keyword>
<dbReference type="InterPro" id="IPR025058">
    <property type="entry name" value="DUF3995"/>
</dbReference>
<proteinExistence type="predicted"/>
<feature type="transmembrane region" description="Helical" evidence="1">
    <location>
        <begin position="260"/>
        <end position="281"/>
    </location>
</feature>
<dbReference type="AlphaFoldDB" id="D6U5R0"/>
<sequence length="511" mass="54765">MQQLFDKNAKAVSVRVPWWAAGASYASCGWALLVAIVHFYWASGGNAWLAASPLLQSQQISQAASLWFRAACWGLGGVSLVACLIALALVQSWGRRLPRVPLLLFTWGTCLILLYEANLSTFGGLALDIVAQKPFNGGFLMREVAEVGAFLWLVMALLAQRSLRSACLTCGRTDAPPSQTWLRVATISGYVSCIPAALYGLLKILWSLGIAIGFRNPAQAISQGLVGEFDGSFVLSAIAIVTALALVQPWGERLGRITRWVPMCIAFGTCGLSISVGVMGSEEALAAALGLQALPVHVLPSLGFVYPNFLLWGITLGLALIAYINKTNGYCKRCGRGSRDVAHGGNISPALTQWTAYAACAWALLCAGLFASATLNQSTVFGLILITGIAEGIWAVPVLLALLLCLAGVLVPLAFSQSLRQKCPRWLLLILTWAGAALLALHALNDFLAVGLFTDLERFKRATHMGLVAPATFLGLWFLIGSVLFCAVAWNYRRQSPFSRAKKQHVSNLVG</sequence>
<dbReference type="EMBL" id="ADVG01000005">
    <property type="protein sequence ID" value="EFH80321.1"/>
    <property type="molecule type" value="Genomic_DNA"/>
</dbReference>
<feature type="transmembrane region" description="Helical" evidence="1">
    <location>
        <begin position="66"/>
        <end position="90"/>
    </location>
</feature>
<dbReference type="OrthoDB" id="2717873at2"/>
<feature type="transmembrane region" description="Helical" evidence="1">
    <location>
        <begin position="231"/>
        <end position="248"/>
    </location>
</feature>
<keyword evidence="1" id="KW-0472">Membrane</keyword>